<organism evidence="1">
    <name type="scientific">Rhizophora mucronata</name>
    <name type="common">Asiatic mangrove</name>
    <dbReference type="NCBI Taxonomy" id="61149"/>
    <lineage>
        <taxon>Eukaryota</taxon>
        <taxon>Viridiplantae</taxon>
        <taxon>Streptophyta</taxon>
        <taxon>Embryophyta</taxon>
        <taxon>Tracheophyta</taxon>
        <taxon>Spermatophyta</taxon>
        <taxon>Magnoliopsida</taxon>
        <taxon>eudicotyledons</taxon>
        <taxon>Gunneridae</taxon>
        <taxon>Pentapetalae</taxon>
        <taxon>rosids</taxon>
        <taxon>fabids</taxon>
        <taxon>Malpighiales</taxon>
        <taxon>Rhizophoraceae</taxon>
        <taxon>Rhizophora</taxon>
    </lineage>
</organism>
<dbReference type="AlphaFoldDB" id="A0A2P2QP93"/>
<protein>
    <submittedName>
        <fullName evidence="1">Uncharacterized protein</fullName>
    </submittedName>
</protein>
<reference evidence="1" key="1">
    <citation type="submission" date="2018-02" db="EMBL/GenBank/DDBJ databases">
        <title>Rhizophora mucronata_Transcriptome.</title>
        <authorList>
            <person name="Meera S.P."/>
            <person name="Sreeshan A."/>
            <person name="Augustine A."/>
        </authorList>
    </citation>
    <scope>NUCLEOTIDE SEQUENCE</scope>
    <source>
        <tissue evidence="1">Leaf</tissue>
    </source>
</reference>
<evidence type="ECO:0000313" key="1">
    <source>
        <dbReference type="EMBL" id="MBX68842.1"/>
    </source>
</evidence>
<sequence length="22" mass="2716">MHPQQQNTIFLIPCTRISFFFF</sequence>
<proteinExistence type="predicted"/>
<accession>A0A2P2QP93</accession>
<dbReference type="EMBL" id="GGEC01088358">
    <property type="protein sequence ID" value="MBX68842.1"/>
    <property type="molecule type" value="Transcribed_RNA"/>
</dbReference>
<name>A0A2P2QP93_RHIMU</name>